<proteinExistence type="predicted"/>
<dbReference type="Proteomes" id="UP000023268">
    <property type="component" value="Unassembled WGS sequence"/>
</dbReference>
<dbReference type="eggNOG" id="COG0702">
    <property type="taxonomic scope" value="Bacteria"/>
</dbReference>
<dbReference type="CDD" id="cd05269">
    <property type="entry name" value="TMR_SDR_a"/>
    <property type="match status" value="1"/>
</dbReference>
<dbReference type="PANTHER" id="PTHR47129:SF1">
    <property type="entry name" value="NMRA-LIKE DOMAIN-CONTAINING PROTEIN"/>
    <property type="match status" value="1"/>
</dbReference>
<dbReference type="InterPro" id="IPR036291">
    <property type="entry name" value="NAD(P)-bd_dom_sf"/>
</dbReference>
<name>A0A016XI25_9BURK</name>
<gene>
    <name evidence="2" type="ORF">AZ34_07165</name>
</gene>
<dbReference type="EMBL" id="JEMG01000001">
    <property type="protein sequence ID" value="EYC50873.1"/>
    <property type="molecule type" value="Genomic_DNA"/>
</dbReference>
<dbReference type="InterPro" id="IPR052718">
    <property type="entry name" value="NmrA-type_oxidoreductase"/>
</dbReference>
<accession>A0A016XI25</accession>
<dbReference type="AlphaFoldDB" id="A0A016XI25"/>
<evidence type="ECO:0000313" key="3">
    <source>
        <dbReference type="Proteomes" id="UP000023268"/>
    </source>
</evidence>
<evidence type="ECO:0000313" key="2">
    <source>
        <dbReference type="EMBL" id="EYC50873.1"/>
    </source>
</evidence>
<protein>
    <submittedName>
        <fullName evidence="2">Quinone oxidoreductase</fullName>
    </submittedName>
</protein>
<comment type="caution">
    <text evidence="2">The sequence shown here is derived from an EMBL/GenBank/DDBJ whole genome shotgun (WGS) entry which is preliminary data.</text>
</comment>
<organism evidence="2 3">
    <name type="scientific">Hylemonella gracilis str. Niagara R</name>
    <dbReference type="NCBI Taxonomy" id="1458275"/>
    <lineage>
        <taxon>Bacteria</taxon>
        <taxon>Pseudomonadati</taxon>
        <taxon>Pseudomonadota</taxon>
        <taxon>Betaproteobacteria</taxon>
        <taxon>Burkholderiales</taxon>
        <taxon>Comamonadaceae</taxon>
        <taxon>Hylemonella</taxon>
    </lineage>
</organism>
<dbReference type="InterPro" id="IPR016040">
    <property type="entry name" value="NAD(P)-bd_dom"/>
</dbReference>
<dbReference type="STRING" id="1458275.AZ34_07165"/>
<dbReference type="Pfam" id="PF13460">
    <property type="entry name" value="NAD_binding_10"/>
    <property type="match status" value="1"/>
</dbReference>
<dbReference type="PANTHER" id="PTHR47129">
    <property type="entry name" value="QUINONE OXIDOREDUCTASE 2"/>
    <property type="match status" value="1"/>
</dbReference>
<reference evidence="2 3" key="1">
    <citation type="submission" date="2014-02" db="EMBL/GenBank/DDBJ databases">
        <title>Draft Genome of Hylemonella gracilis isolated from the Niagara River.</title>
        <authorList>
            <person name="Pawlowski D.R."/>
            <person name="Koudelka G.B."/>
        </authorList>
    </citation>
    <scope>NUCLEOTIDE SEQUENCE [LARGE SCALE GENOMIC DNA]</scope>
    <source>
        <strain evidence="2 3">Niagara R</strain>
    </source>
</reference>
<dbReference type="RefSeq" id="WP_035606387.1">
    <property type="nucleotide sequence ID" value="NZ_JEMG01000001.1"/>
</dbReference>
<dbReference type="Gene3D" id="3.90.25.10">
    <property type="entry name" value="UDP-galactose 4-epimerase, domain 1"/>
    <property type="match status" value="1"/>
</dbReference>
<sequence length="284" mass="29549">MIAVTGASGQLGRLVVEGLLASQPASSIVALVRDPSKAAAWAARGVQVRQADYTQPAALTQALKGVDKLLLISSSEVGQRTAQHRNVIDAARQAGVKLVAYTSILRADSSPLGLAREHRETEALLRASGLPHVLLRNGWYTENYTASAPAAVQHGAVQGSAGTGRYSFAARADYAAAAVAVLTQEGQAGRVYELAGDTAYTLADYAAEIARLSGKPVVYQDLPEAEYAKALVQIGLPDFVAAMLAESDVGASKGALFDEGRALSRLIGRPTTPLADSLKAALQG</sequence>
<dbReference type="Gene3D" id="3.40.50.720">
    <property type="entry name" value="NAD(P)-binding Rossmann-like Domain"/>
    <property type="match status" value="1"/>
</dbReference>
<dbReference type="OrthoDB" id="5510591at2"/>
<evidence type="ECO:0000259" key="1">
    <source>
        <dbReference type="Pfam" id="PF13460"/>
    </source>
</evidence>
<feature type="domain" description="NAD(P)-binding" evidence="1">
    <location>
        <begin position="6"/>
        <end position="184"/>
    </location>
</feature>
<dbReference type="SUPFAM" id="SSF51735">
    <property type="entry name" value="NAD(P)-binding Rossmann-fold domains"/>
    <property type="match status" value="1"/>
</dbReference>